<dbReference type="Gene3D" id="2.160.20.80">
    <property type="entry name" value="E3 ubiquitin-protein ligase SopA"/>
    <property type="match status" value="1"/>
</dbReference>
<protein>
    <submittedName>
        <fullName evidence="1">Pentapeptide repeat-containing protein</fullName>
    </submittedName>
</protein>
<dbReference type="PANTHER" id="PTHR14136">
    <property type="entry name" value="BTB_POZ DOMAIN-CONTAINING PROTEIN KCTD9"/>
    <property type="match status" value="1"/>
</dbReference>
<dbReference type="EMBL" id="SISG01000001">
    <property type="protein sequence ID" value="TBN57635.1"/>
    <property type="molecule type" value="Genomic_DNA"/>
</dbReference>
<dbReference type="InterPro" id="IPR051082">
    <property type="entry name" value="Pentapeptide-BTB/POZ_domain"/>
</dbReference>
<proteinExistence type="predicted"/>
<keyword evidence="2" id="KW-1185">Reference proteome</keyword>
<name>A0A4Q9GSQ9_9MICO</name>
<dbReference type="Pfam" id="PF00805">
    <property type="entry name" value="Pentapeptide"/>
    <property type="match status" value="1"/>
</dbReference>
<dbReference type="SUPFAM" id="SSF141571">
    <property type="entry name" value="Pentapeptide repeat-like"/>
    <property type="match status" value="1"/>
</dbReference>
<dbReference type="InterPro" id="IPR001646">
    <property type="entry name" value="5peptide_repeat"/>
</dbReference>
<organism evidence="1 2">
    <name type="scientific">Glaciihabitans arcticus</name>
    <dbReference type="NCBI Taxonomy" id="2668039"/>
    <lineage>
        <taxon>Bacteria</taxon>
        <taxon>Bacillati</taxon>
        <taxon>Actinomycetota</taxon>
        <taxon>Actinomycetes</taxon>
        <taxon>Micrococcales</taxon>
        <taxon>Microbacteriaceae</taxon>
        <taxon>Glaciihabitans</taxon>
    </lineage>
</organism>
<dbReference type="AlphaFoldDB" id="A0A4Q9GSQ9"/>
<comment type="caution">
    <text evidence="1">The sequence shown here is derived from an EMBL/GenBank/DDBJ whole genome shotgun (WGS) entry which is preliminary data.</text>
</comment>
<sequence>MPSPSSTLPPRIATLNHGVLPEGDTDVLRAHYSFDAMRFTAADLEGRDLTGITLESCVFDGLQANETMLRAATLTDTAIARLNAPVLIAARLSLRDVTIDGSRIGSAELYESNFSSVSVAGSKLGFVNLRTSILADVLFTACTIDELDVSGSKITRMAFGGTTIGTLDLTNSTLTHVDLRGAEISRIVGLPGLKGATVSHDQLAELAPLFADHFGLVVEG</sequence>
<reference evidence="2" key="1">
    <citation type="submission" date="2019-02" db="EMBL/GenBank/DDBJ databases">
        <title>Glaciihabitans arcticus sp. nov., a psychrotolerant bacterium isolated from polar soil.</title>
        <authorList>
            <person name="Dahal R.H."/>
        </authorList>
    </citation>
    <scope>NUCLEOTIDE SEQUENCE [LARGE SCALE GENOMIC DNA]</scope>
    <source>
        <strain evidence="2">RP-3-7</strain>
    </source>
</reference>
<accession>A0A4Q9GSQ9</accession>
<dbReference type="Proteomes" id="UP000294194">
    <property type="component" value="Unassembled WGS sequence"/>
</dbReference>
<dbReference type="PANTHER" id="PTHR14136:SF17">
    <property type="entry name" value="BTB_POZ DOMAIN-CONTAINING PROTEIN KCTD9"/>
    <property type="match status" value="1"/>
</dbReference>
<gene>
    <name evidence="1" type="ORF">EYE40_09685</name>
</gene>
<dbReference type="RefSeq" id="WP_130981746.1">
    <property type="nucleotide sequence ID" value="NZ_SISG01000001.1"/>
</dbReference>
<evidence type="ECO:0000313" key="2">
    <source>
        <dbReference type="Proteomes" id="UP000294194"/>
    </source>
</evidence>
<evidence type="ECO:0000313" key="1">
    <source>
        <dbReference type="EMBL" id="TBN57635.1"/>
    </source>
</evidence>